<evidence type="ECO:0000313" key="2">
    <source>
        <dbReference type="Proteomes" id="UP000184356"/>
    </source>
</evidence>
<gene>
    <name evidence="1" type="ORF">ASPSYDRAFT_32951</name>
</gene>
<accession>A0A1L9TBM6</accession>
<dbReference type="SUPFAM" id="SSF48403">
    <property type="entry name" value="Ankyrin repeat"/>
    <property type="match status" value="1"/>
</dbReference>
<dbReference type="AlphaFoldDB" id="A0A1L9TBM6"/>
<sequence>MIEGKWGNDLLCVAASAGCVQFARRLISSAQGKSELRNELLREPPYEQQGPRAFRKPTHQSVGEAVLENQVDMVVFLLGEELIRAHLQHRNYRCENVLHLASNICNPNMFGLLIPAFQEGVHQTDDQGNTPLVRIIKNIQAPGNRYKSARILLLQSSTDWNTYPQHGEQDPLRVAVRLGDLEMCDLLVSTGNMDPRPALACDDEGRIVLGHNSPENVEVMPQILELLCAHADLESELTPR</sequence>
<dbReference type="RefSeq" id="XP_040700591.1">
    <property type="nucleotide sequence ID" value="XM_040845037.1"/>
</dbReference>
<dbReference type="OrthoDB" id="62952at2759"/>
<dbReference type="GeneID" id="63761110"/>
<dbReference type="EMBL" id="KV878589">
    <property type="protein sequence ID" value="OJJ56785.1"/>
    <property type="molecule type" value="Genomic_DNA"/>
</dbReference>
<dbReference type="VEuPathDB" id="FungiDB:ASPSYDRAFT_32951"/>
<dbReference type="InterPro" id="IPR036770">
    <property type="entry name" value="Ankyrin_rpt-contain_sf"/>
</dbReference>
<proteinExistence type="predicted"/>
<protein>
    <submittedName>
        <fullName evidence="1">Uncharacterized protein</fullName>
    </submittedName>
</protein>
<name>A0A1L9TBM6_9EURO</name>
<organism evidence="1 2">
    <name type="scientific">Aspergillus sydowii CBS 593.65</name>
    <dbReference type="NCBI Taxonomy" id="1036612"/>
    <lineage>
        <taxon>Eukaryota</taxon>
        <taxon>Fungi</taxon>
        <taxon>Dikarya</taxon>
        <taxon>Ascomycota</taxon>
        <taxon>Pezizomycotina</taxon>
        <taxon>Eurotiomycetes</taxon>
        <taxon>Eurotiomycetidae</taxon>
        <taxon>Eurotiales</taxon>
        <taxon>Aspergillaceae</taxon>
        <taxon>Aspergillus</taxon>
        <taxon>Aspergillus subgen. Nidulantes</taxon>
    </lineage>
</organism>
<dbReference type="STRING" id="1036612.A0A1L9TBM6"/>
<reference evidence="2" key="1">
    <citation type="journal article" date="2017" name="Genome Biol.">
        <title>Comparative genomics reveals high biological diversity and specific adaptations in the industrially and medically important fungal genus Aspergillus.</title>
        <authorList>
            <person name="de Vries R.P."/>
            <person name="Riley R."/>
            <person name="Wiebenga A."/>
            <person name="Aguilar-Osorio G."/>
            <person name="Amillis S."/>
            <person name="Uchima C.A."/>
            <person name="Anderluh G."/>
            <person name="Asadollahi M."/>
            <person name="Askin M."/>
            <person name="Barry K."/>
            <person name="Battaglia E."/>
            <person name="Bayram O."/>
            <person name="Benocci T."/>
            <person name="Braus-Stromeyer S.A."/>
            <person name="Caldana C."/>
            <person name="Canovas D."/>
            <person name="Cerqueira G.C."/>
            <person name="Chen F."/>
            <person name="Chen W."/>
            <person name="Choi C."/>
            <person name="Clum A."/>
            <person name="Dos Santos R.A."/>
            <person name="Damasio A.R."/>
            <person name="Diallinas G."/>
            <person name="Emri T."/>
            <person name="Fekete E."/>
            <person name="Flipphi M."/>
            <person name="Freyberg S."/>
            <person name="Gallo A."/>
            <person name="Gournas C."/>
            <person name="Habgood R."/>
            <person name="Hainaut M."/>
            <person name="Harispe M.L."/>
            <person name="Henrissat B."/>
            <person name="Hilden K.S."/>
            <person name="Hope R."/>
            <person name="Hossain A."/>
            <person name="Karabika E."/>
            <person name="Karaffa L."/>
            <person name="Karanyi Z."/>
            <person name="Krasevec N."/>
            <person name="Kuo A."/>
            <person name="Kusch H."/>
            <person name="LaButti K."/>
            <person name="Lagendijk E.L."/>
            <person name="Lapidus A."/>
            <person name="Levasseur A."/>
            <person name="Lindquist E."/>
            <person name="Lipzen A."/>
            <person name="Logrieco A.F."/>
            <person name="MacCabe A."/>
            <person name="Maekelae M.R."/>
            <person name="Malavazi I."/>
            <person name="Melin P."/>
            <person name="Meyer V."/>
            <person name="Mielnichuk N."/>
            <person name="Miskei M."/>
            <person name="Molnar A.P."/>
            <person name="Mule G."/>
            <person name="Ngan C.Y."/>
            <person name="Orejas M."/>
            <person name="Orosz E."/>
            <person name="Ouedraogo J.P."/>
            <person name="Overkamp K.M."/>
            <person name="Park H.-S."/>
            <person name="Perrone G."/>
            <person name="Piumi F."/>
            <person name="Punt P.J."/>
            <person name="Ram A.F."/>
            <person name="Ramon A."/>
            <person name="Rauscher S."/>
            <person name="Record E."/>
            <person name="Riano-Pachon D.M."/>
            <person name="Robert V."/>
            <person name="Roehrig J."/>
            <person name="Ruller R."/>
            <person name="Salamov A."/>
            <person name="Salih N.S."/>
            <person name="Samson R.A."/>
            <person name="Sandor E."/>
            <person name="Sanguinetti M."/>
            <person name="Schuetze T."/>
            <person name="Sepcic K."/>
            <person name="Shelest E."/>
            <person name="Sherlock G."/>
            <person name="Sophianopoulou V."/>
            <person name="Squina F.M."/>
            <person name="Sun H."/>
            <person name="Susca A."/>
            <person name="Todd R.B."/>
            <person name="Tsang A."/>
            <person name="Unkles S.E."/>
            <person name="van de Wiele N."/>
            <person name="van Rossen-Uffink D."/>
            <person name="Oliveira J.V."/>
            <person name="Vesth T.C."/>
            <person name="Visser J."/>
            <person name="Yu J.-H."/>
            <person name="Zhou M."/>
            <person name="Andersen M.R."/>
            <person name="Archer D.B."/>
            <person name="Baker S.E."/>
            <person name="Benoit I."/>
            <person name="Brakhage A.A."/>
            <person name="Braus G.H."/>
            <person name="Fischer R."/>
            <person name="Frisvad J.C."/>
            <person name="Goldman G.H."/>
            <person name="Houbraken J."/>
            <person name="Oakley B."/>
            <person name="Pocsi I."/>
            <person name="Scazzocchio C."/>
            <person name="Seiboth B."/>
            <person name="vanKuyk P.A."/>
            <person name="Wortman J."/>
            <person name="Dyer P.S."/>
            <person name="Grigoriev I.V."/>
        </authorList>
    </citation>
    <scope>NUCLEOTIDE SEQUENCE [LARGE SCALE GENOMIC DNA]</scope>
    <source>
        <strain evidence="2">CBS 593.65</strain>
    </source>
</reference>
<evidence type="ECO:0000313" key="1">
    <source>
        <dbReference type="EMBL" id="OJJ56785.1"/>
    </source>
</evidence>
<keyword evidence="2" id="KW-1185">Reference proteome</keyword>
<dbReference type="Gene3D" id="1.25.40.20">
    <property type="entry name" value="Ankyrin repeat-containing domain"/>
    <property type="match status" value="1"/>
</dbReference>
<dbReference type="Proteomes" id="UP000184356">
    <property type="component" value="Unassembled WGS sequence"/>
</dbReference>